<dbReference type="CDD" id="cd00158">
    <property type="entry name" value="RHOD"/>
    <property type="match status" value="1"/>
</dbReference>
<evidence type="ECO:0000313" key="3">
    <source>
        <dbReference type="EMBL" id="AWB68976.1"/>
    </source>
</evidence>
<reference evidence="3 4" key="1">
    <citation type="submission" date="2018-01" db="EMBL/GenBank/DDBJ databases">
        <title>Genome sequence of a Cantenovulum-like bacteria.</title>
        <authorList>
            <person name="Tan W.R."/>
            <person name="Lau N.-S."/>
            <person name="Go F."/>
            <person name="Amirul A.-A.A."/>
        </authorList>
    </citation>
    <scope>NUCLEOTIDE SEQUENCE [LARGE SCALE GENOMIC DNA]</scope>
    <source>
        <strain evidence="3 4">CCB-QB4</strain>
    </source>
</reference>
<sequence>MEQYLEFIQNHPILTGGWLVIFFALVYQTMQSKFSRYARVDNSQLTQMVNKLDAIVVDIRGEADYKKGHIAGAKHILLNTIEKGSVAALEKHKDTPIVVVCTAGLTAAKAANKLIQDGFTEVNILEGGMNSWNNANLPVAKA</sequence>
<evidence type="ECO:0000256" key="1">
    <source>
        <dbReference type="SAM" id="Phobius"/>
    </source>
</evidence>
<dbReference type="InterPro" id="IPR001763">
    <property type="entry name" value="Rhodanese-like_dom"/>
</dbReference>
<evidence type="ECO:0000313" key="4">
    <source>
        <dbReference type="Proteomes" id="UP000244441"/>
    </source>
</evidence>
<dbReference type="OrthoDB" id="9808735at2"/>
<dbReference type="PROSITE" id="PS50206">
    <property type="entry name" value="RHODANESE_3"/>
    <property type="match status" value="1"/>
</dbReference>
<feature type="transmembrane region" description="Helical" evidence="1">
    <location>
        <begin position="12"/>
        <end position="30"/>
    </location>
</feature>
<feature type="domain" description="Rhodanese" evidence="2">
    <location>
        <begin position="50"/>
        <end position="141"/>
    </location>
</feature>
<dbReference type="AlphaFoldDB" id="A0A2S0VXM4"/>
<dbReference type="InterPro" id="IPR050229">
    <property type="entry name" value="GlpE_sulfurtransferase"/>
</dbReference>
<keyword evidence="1" id="KW-0472">Membrane</keyword>
<dbReference type="RefSeq" id="WP_108605017.1">
    <property type="nucleotide sequence ID" value="NZ_CP026604.1"/>
</dbReference>
<accession>A0A2S0VXM4</accession>
<protein>
    <submittedName>
        <fullName evidence="3">Rhodanese-like domain-containing protein</fullName>
    </submittedName>
</protein>
<dbReference type="KEGG" id="cate:C2869_08740"/>
<dbReference type="SMART" id="SM00450">
    <property type="entry name" value="RHOD"/>
    <property type="match status" value="1"/>
</dbReference>
<dbReference type="PANTHER" id="PTHR43031:SF18">
    <property type="entry name" value="RHODANESE-RELATED SULFURTRANSFERASES"/>
    <property type="match status" value="1"/>
</dbReference>
<dbReference type="SUPFAM" id="SSF52821">
    <property type="entry name" value="Rhodanese/Cell cycle control phosphatase"/>
    <property type="match status" value="1"/>
</dbReference>
<keyword evidence="1" id="KW-0812">Transmembrane</keyword>
<proteinExistence type="predicted"/>
<keyword evidence="1" id="KW-1133">Transmembrane helix</keyword>
<keyword evidence="4" id="KW-1185">Reference proteome</keyword>
<name>A0A2S0VXM4_9ALTE</name>
<organism evidence="3 4">
    <name type="scientific">Saccharobesus litoralis</name>
    <dbReference type="NCBI Taxonomy" id="2172099"/>
    <lineage>
        <taxon>Bacteria</taxon>
        <taxon>Pseudomonadati</taxon>
        <taxon>Pseudomonadota</taxon>
        <taxon>Gammaproteobacteria</taxon>
        <taxon>Alteromonadales</taxon>
        <taxon>Alteromonadaceae</taxon>
        <taxon>Saccharobesus</taxon>
    </lineage>
</organism>
<dbReference type="EMBL" id="CP026604">
    <property type="protein sequence ID" value="AWB68976.1"/>
    <property type="molecule type" value="Genomic_DNA"/>
</dbReference>
<dbReference type="Proteomes" id="UP000244441">
    <property type="component" value="Chromosome"/>
</dbReference>
<dbReference type="Pfam" id="PF00581">
    <property type="entry name" value="Rhodanese"/>
    <property type="match status" value="1"/>
</dbReference>
<dbReference type="PANTHER" id="PTHR43031">
    <property type="entry name" value="FAD-DEPENDENT OXIDOREDUCTASE"/>
    <property type="match status" value="1"/>
</dbReference>
<dbReference type="Gene3D" id="3.40.250.10">
    <property type="entry name" value="Rhodanese-like domain"/>
    <property type="match status" value="1"/>
</dbReference>
<evidence type="ECO:0000259" key="2">
    <source>
        <dbReference type="PROSITE" id="PS50206"/>
    </source>
</evidence>
<gene>
    <name evidence="3" type="ORF">C2869_08740</name>
</gene>
<dbReference type="InterPro" id="IPR036873">
    <property type="entry name" value="Rhodanese-like_dom_sf"/>
</dbReference>